<evidence type="ECO:0000256" key="1">
    <source>
        <dbReference type="ARBA" id="ARBA00003257"/>
    </source>
</evidence>
<keyword evidence="10 17" id="KW-0249">Electron transport</keyword>
<dbReference type="InterPro" id="IPR001750">
    <property type="entry name" value="ND/Mrp_TM"/>
</dbReference>
<feature type="transmembrane region" description="Helical" evidence="17">
    <location>
        <begin position="428"/>
        <end position="446"/>
    </location>
</feature>
<feature type="domain" description="NADH:quinone oxidoreductase/Mrp antiporter transmembrane" evidence="18">
    <location>
        <begin position="116"/>
        <end position="395"/>
    </location>
</feature>
<keyword evidence="6 17" id="KW-0813">Transport</keyword>
<evidence type="ECO:0000256" key="17">
    <source>
        <dbReference type="RuleBase" id="RU003297"/>
    </source>
</evidence>
<evidence type="ECO:0000259" key="19">
    <source>
        <dbReference type="Pfam" id="PF01059"/>
    </source>
</evidence>
<dbReference type="Pfam" id="PF01059">
    <property type="entry name" value="Oxidored_q5_N"/>
    <property type="match status" value="1"/>
</dbReference>
<keyword evidence="15 17" id="KW-0472">Membrane</keyword>
<evidence type="ECO:0000256" key="2">
    <source>
        <dbReference type="ARBA" id="ARBA00004225"/>
    </source>
</evidence>
<feature type="transmembrane region" description="Helical" evidence="17">
    <location>
        <begin position="225"/>
        <end position="244"/>
    </location>
</feature>
<feature type="transmembrane region" description="Helical" evidence="17">
    <location>
        <begin position="250"/>
        <end position="270"/>
    </location>
</feature>
<feature type="transmembrane region" description="Helical" evidence="17">
    <location>
        <begin position="152"/>
        <end position="170"/>
    </location>
</feature>
<feature type="transmembrane region" description="Helical" evidence="17">
    <location>
        <begin position="22"/>
        <end position="46"/>
    </location>
</feature>
<dbReference type="PANTHER" id="PTHR43507:SF20">
    <property type="entry name" value="NADH-UBIQUINONE OXIDOREDUCTASE CHAIN 4"/>
    <property type="match status" value="1"/>
</dbReference>
<dbReference type="GO" id="GO:0008137">
    <property type="term" value="F:NADH dehydrogenase (ubiquinone) activity"/>
    <property type="evidence" value="ECO:0007669"/>
    <property type="project" value="UniProtKB-UniRule"/>
</dbReference>
<evidence type="ECO:0000256" key="5">
    <source>
        <dbReference type="ARBA" id="ARBA00021006"/>
    </source>
</evidence>
<protein>
    <recommendedName>
        <fullName evidence="5 17">NADH-ubiquinone oxidoreductase chain 4</fullName>
        <ecNumber evidence="4 17">7.1.1.2</ecNumber>
    </recommendedName>
</protein>
<evidence type="ECO:0000256" key="6">
    <source>
        <dbReference type="ARBA" id="ARBA00022448"/>
    </source>
</evidence>
<dbReference type="PANTHER" id="PTHR43507">
    <property type="entry name" value="NADH-UBIQUINONE OXIDOREDUCTASE CHAIN 4"/>
    <property type="match status" value="1"/>
</dbReference>
<dbReference type="GO" id="GO:0042773">
    <property type="term" value="P:ATP synthesis coupled electron transport"/>
    <property type="evidence" value="ECO:0007669"/>
    <property type="project" value="InterPro"/>
</dbReference>
<evidence type="ECO:0000256" key="9">
    <source>
        <dbReference type="ARBA" id="ARBA00022967"/>
    </source>
</evidence>
<comment type="catalytic activity">
    <reaction evidence="16 17">
        <text>a ubiquinone + NADH + 5 H(+)(in) = a ubiquinol + NAD(+) + 4 H(+)(out)</text>
        <dbReference type="Rhea" id="RHEA:29091"/>
        <dbReference type="Rhea" id="RHEA-COMP:9565"/>
        <dbReference type="Rhea" id="RHEA-COMP:9566"/>
        <dbReference type="ChEBI" id="CHEBI:15378"/>
        <dbReference type="ChEBI" id="CHEBI:16389"/>
        <dbReference type="ChEBI" id="CHEBI:17976"/>
        <dbReference type="ChEBI" id="CHEBI:57540"/>
        <dbReference type="ChEBI" id="CHEBI:57945"/>
        <dbReference type="EC" id="7.1.1.2"/>
    </reaction>
</comment>
<keyword evidence="14 17" id="KW-0496">Mitochondrion</keyword>
<dbReference type="GeneID" id="30513835"/>
<keyword evidence="11 17" id="KW-1133">Transmembrane helix</keyword>
<evidence type="ECO:0000256" key="10">
    <source>
        <dbReference type="ARBA" id="ARBA00022982"/>
    </source>
</evidence>
<dbReference type="PRINTS" id="PR01437">
    <property type="entry name" value="NUOXDRDTASE4"/>
</dbReference>
<evidence type="ECO:0000256" key="14">
    <source>
        <dbReference type="ARBA" id="ARBA00023128"/>
    </source>
</evidence>
<dbReference type="RefSeq" id="YP_009328039.1">
    <property type="nucleotide sequence ID" value="NC_032072.1"/>
</dbReference>
<evidence type="ECO:0000256" key="13">
    <source>
        <dbReference type="ARBA" id="ARBA00023075"/>
    </source>
</evidence>
<evidence type="ECO:0000256" key="16">
    <source>
        <dbReference type="ARBA" id="ARBA00049551"/>
    </source>
</evidence>
<dbReference type="GO" id="GO:0015990">
    <property type="term" value="P:electron transport coupled proton transport"/>
    <property type="evidence" value="ECO:0007669"/>
    <property type="project" value="TreeGrafter"/>
</dbReference>
<keyword evidence="7 17" id="KW-0679">Respiratory chain</keyword>
<evidence type="ECO:0000256" key="8">
    <source>
        <dbReference type="ARBA" id="ARBA00022692"/>
    </source>
</evidence>
<dbReference type="InterPro" id="IPR003918">
    <property type="entry name" value="NADH_UbQ_OxRdtase"/>
</dbReference>
<feature type="transmembrane region" description="Helical" evidence="17">
    <location>
        <begin position="342"/>
        <end position="363"/>
    </location>
</feature>
<comment type="similarity">
    <text evidence="3 17">Belongs to the complex I subunit 4 family.</text>
</comment>
<evidence type="ECO:0000259" key="18">
    <source>
        <dbReference type="Pfam" id="PF00361"/>
    </source>
</evidence>
<feature type="transmembrane region" description="Helical" evidence="17">
    <location>
        <begin position="118"/>
        <end position="140"/>
    </location>
</feature>
<gene>
    <name evidence="20" type="primary">ND4</name>
</gene>
<proteinExistence type="inferred from homology"/>
<evidence type="ECO:0000313" key="20">
    <source>
        <dbReference type="EMBL" id="APC92682.1"/>
    </source>
</evidence>
<evidence type="ECO:0000256" key="15">
    <source>
        <dbReference type="ARBA" id="ARBA00023136"/>
    </source>
</evidence>
<keyword evidence="12 17" id="KW-0520">NAD</keyword>
<name>A0A1J0KEQ5_9HYME</name>
<dbReference type="GO" id="GO:0003954">
    <property type="term" value="F:NADH dehydrogenase activity"/>
    <property type="evidence" value="ECO:0007669"/>
    <property type="project" value="TreeGrafter"/>
</dbReference>
<dbReference type="Pfam" id="PF00361">
    <property type="entry name" value="Proton_antipo_M"/>
    <property type="match status" value="1"/>
</dbReference>
<evidence type="ECO:0000256" key="12">
    <source>
        <dbReference type="ARBA" id="ARBA00023027"/>
    </source>
</evidence>
<dbReference type="GO" id="GO:0048039">
    <property type="term" value="F:ubiquinone binding"/>
    <property type="evidence" value="ECO:0007669"/>
    <property type="project" value="TreeGrafter"/>
</dbReference>
<feature type="transmembrane region" description="Helical" evidence="17">
    <location>
        <begin position="190"/>
        <end position="213"/>
    </location>
</feature>
<keyword evidence="8 17" id="KW-0812">Transmembrane</keyword>
<evidence type="ECO:0000256" key="11">
    <source>
        <dbReference type="ARBA" id="ARBA00022989"/>
    </source>
</evidence>
<feature type="transmembrane region" description="Helical" evidence="17">
    <location>
        <begin position="282"/>
        <end position="303"/>
    </location>
</feature>
<feature type="transmembrane region" description="Helical" evidence="17">
    <location>
        <begin position="309"/>
        <end position="330"/>
    </location>
</feature>
<evidence type="ECO:0000256" key="4">
    <source>
        <dbReference type="ARBA" id="ARBA00012944"/>
    </source>
</evidence>
<dbReference type="InterPro" id="IPR000260">
    <property type="entry name" value="NADH4_N"/>
</dbReference>
<comment type="function">
    <text evidence="17">Core subunit of the mitochondrial membrane respiratory chain NADH dehydrogenase (Complex I) which catalyzes electron transfer from NADH through the respiratory chain, using ubiquinone as an electron acceptor. Essential for the catalytic activity and assembly of complex I.</text>
</comment>
<dbReference type="EMBL" id="KX257358">
    <property type="protein sequence ID" value="APC92682.1"/>
    <property type="molecule type" value="Genomic_DNA"/>
</dbReference>
<comment type="subcellular location">
    <subcellularLocation>
        <location evidence="2 17">Mitochondrion membrane</location>
        <topology evidence="2 17">Multi-pass membrane protein</topology>
    </subcellularLocation>
</comment>
<evidence type="ECO:0000256" key="7">
    <source>
        <dbReference type="ARBA" id="ARBA00022660"/>
    </source>
</evidence>
<feature type="domain" description="NADH:ubiquinone oxidoreductase chain 4 N-terminal" evidence="19">
    <location>
        <begin position="1"/>
        <end position="111"/>
    </location>
</feature>
<feature type="transmembrane region" description="Helical" evidence="17">
    <location>
        <begin position="375"/>
        <end position="397"/>
    </location>
</feature>
<dbReference type="AlphaFoldDB" id="A0A1J0KEQ5"/>
<feature type="transmembrane region" description="Helical" evidence="17">
    <location>
        <begin position="58"/>
        <end position="81"/>
    </location>
</feature>
<feature type="transmembrane region" description="Helical" evidence="17">
    <location>
        <begin position="93"/>
        <end position="112"/>
    </location>
</feature>
<geneLocation type="mitochondrion" evidence="20"/>
<keyword evidence="13 17" id="KW-0830">Ubiquinone</keyword>
<dbReference type="GO" id="GO:0031966">
    <property type="term" value="C:mitochondrial membrane"/>
    <property type="evidence" value="ECO:0007669"/>
    <property type="project" value="UniProtKB-SubCell"/>
</dbReference>
<comment type="function">
    <text evidence="1">Core subunit of the mitochondrial membrane respiratory chain NADH dehydrogenase (Complex I) that is believed to belong to the minimal assembly required for catalysis. Complex I functions in the transfer of electrons from NADH to the respiratory chain. The immediate electron acceptor for the enzyme is believed to be ubiquinone.</text>
</comment>
<accession>A0A1J0KEQ5</accession>
<dbReference type="CTD" id="4538"/>
<sequence length="450" mass="52611">MMKYTIMIMLIKFLFFSFNKKCMLNILFQNILITLMVIFMLNYSYISLNMMDFYAIQYLWALDFFSFWMINLSFWIIVLMMLASLKVVKYSKFLFLFILNLLIMLFFLIMTFSVLNLLAFYIMFEASLIPTLFLILGWGYQVERIQAGMYMMLYTLFFSLPFLLVMLYINNFMYSVDIEYLNLKKMDFDMFLYNIIMLAFLVKIPMFSLHLWLPKAHVEAPVSGSMILAGVMLKLGGYGIYRLMFICDKLMNNSMMIMIYSLVGSVYLSFVCMRQVDMKSLVAYSSVVHMGLVVGGLFSLELIGIQGAFLMMISHGLCSSGLFCMVNMFYERTLSRSLIINKGMLSYCPSMMMMWFLLCMGNMSAPPSLNLISEIYLLISLVSLTGYIIIILMMFLFFSSCYSLYLYSYVCYGKSLGFYSFSSFSVREFILILMHLIPLNFLILKIDMFF</sequence>
<reference evidence="20" key="1">
    <citation type="submission" date="2016-05" db="EMBL/GenBank/DDBJ databases">
        <title>The mitogenome evolution and characteristics of Cephini by including two new mitogenomes from Trachelus (Hymenoptera: Cephidae): evidence for parallel adaptive evolution.</title>
        <authorList>
            <person name="Korkmaz E.M."/>
            <person name="Aydemir H.B."/>
            <person name="Budak M."/>
            <person name="Temel B."/>
            <person name="Basibuyuk H.H."/>
        </authorList>
    </citation>
    <scope>NUCLEOTIDE SEQUENCE</scope>
</reference>
<keyword evidence="9" id="KW-1278">Translocase</keyword>
<dbReference type="EC" id="7.1.1.2" evidence="4 17"/>
<evidence type="ECO:0000256" key="3">
    <source>
        <dbReference type="ARBA" id="ARBA00009025"/>
    </source>
</evidence>
<organism evidence="20">
    <name type="scientific">Trachelus tabidus</name>
    <dbReference type="NCBI Taxonomy" id="1001291"/>
    <lineage>
        <taxon>Eukaryota</taxon>
        <taxon>Metazoa</taxon>
        <taxon>Ecdysozoa</taxon>
        <taxon>Arthropoda</taxon>
        <taxon>Hexapoda</taxon>
        <taxon>Insecta</taxon>
        <taxon>Pterygota</taxon>
        <taxon>Neoptera</taxon>
        <taxon>Endopterygota</taxon>
        <taxon>Hymenoptera</taxon>
        <taxon>Cephoidea</taxon>
        <taxon>Cephidae</taxon>
        <taxon>Trachelus</taxon>
    </lineage>
</organism>